<keyword evidence="2" id="KW-0067">ATP-binding</keyword>
<evidence type="ECO:0000313" key="2">
    <source>
        <dbReference type="EMBL" id="GFQ97551.1"/>
    </source>
</evidence>
<organism evidence="2 3">
    <name type="scientific">Trichonephila clavata</name>
    <name type="common">Joro spider</name>
    <name type="synonym">Nephila clavata</name>
    <dbReference type="NCBI Taxonomy" id="2740835"/>
    <lineage>
        <taxon>Eukaryota</taxon>
        <taxon>Metazoa</taxon>
        <taxon>Ecdysozoa</taxon>
        <taxon>Arthropoda</taxon>
        <taxon>Chelicerata</taxon>
        <taxon>Arachnida</taxon>
        <taxon>Araneae</taxon>
        <taxon>Araneomorphae</taxon>
        <taxon>Entelegynae</taxon>
        <taxon>Araneoidea</taxon>
        <taxon>Nephilidae</taxon>
        <taxon>Trichonephila</taxon>
    </lineage>
</organism>
<keyword evidence="2" id="KW-0378">Hydrolase</keyword>
<keyword evidence="2" id="KW-0547">Nucleotide-binding</keyword>
<protein>
    <submittedName>
        <fullName evidence="2">SF3 helicase domain-containing protein</fullName>
    </submittedName>
</protein>
<name>A0A8X6L6R3_TRICU</name>
<dbReference type="GO" id="GO:0004386">
    <property type="term" value="F:helicase activity"/>
    <property type="evidence" value="ECO:0007669"/>
    <property type="project" value="UniProtKB-KW"/>
</dbReference>
<evidence type="ECO:0000256" key="1">
    <source>
        <dbReference type="SAM" id="MobiDB-lite"/>
    </source>
</evidence>
<keyword evidence="2" id="KW-0347">Helicase</keyword>
<accession>A0A8X6L6R3</accession>
<gene>
    <name evidence="2" type="primary">AVEN_261776_1</name>
    <name evidence="2" type="ORF">TNCT_72281</name>
</gene>
<dbReference type="Proteomes" id="UP000887116">
    <property type="component" value="Unassembled WGS sequence"/>
</dbReference>
<comment type="caution">
    <text evidence="2">The sequence shown here is derived from an EMBL/GenBank/DDBJ whole genome shotgun (WGS) entry which is preliminary data.</text>
</comment>
<evidence type="ECO:0000313" key="3">
    <source>
        <dbReference type="Proteomes" id="UP000887116"/>
    </source>
</evidence>
<dbReference type="EMBL" id="BMAO01024755">
    <property type="protein sequence ID" value="GFQ97551.1"/>
    <property type="molecule type" value="Genomic_DNA"/>
</dbReference>
<proteinExistence type="predicted"/>
<reference evidence="2" key="1">
    <citation type="submission" date="2020-07" db="EMBL/GenBank/DDBJ databases">
        <title>Multicomponent nature underlies the extraordinary mechanical properties of spider dragline silk.</title>
        <authorList>
            <person name="Kono N."/>
            <person name="Nakamura H."/>
            <person name="Mori M."/>
            <person name="Yoshida Y."/>
            <person name="Ohtoshi R."/>
            <person name="Malay A.D."/>
            <person name="Moran D.A.P."/>
            <person name="Tomita M."/>
            <person name="Numata K."/>
            <person name="Arakawa K."/>
        </authorList>
    </citation>
    <scope>NUCLEOTIDE SEQUENCE</scope>
</reference>
<sequence length="330" mass="38451">MDIKNGLLHYRDEPPSVVEYTKIYLFNTDVYNQFKTHMDVQMNPNTMTTMTDLRSAVRQFLKSTKNNTTPETDLILKFEEEFSEYRRRSDFQLGQYNSILDQATDTLTLEHSSLQEEEESTGPKRSFPEVEGPRKRQCKTTDTAVVYYENVIIRNLHRLVDFVAHSNGYRLSKLGSPSKLLPGFNNVTPQLVREFKNEAYAHLKQIQTSREEYGYLFNIIDERDGISHAVYIKYEQFPLMEENAMPEIYAIANKLAEPNTDMHDATCLYLLIFFALLVNRHSNWAIIDYLTNCNSEHPYALYVNWIPKCKKAYVYPPSPEGCLLITRCNS</sequence>
<dbReference type="AlphaFoldDB" id="A0A8X6L6R3"/>
<feature type="region of interest" description="Disordered" evidence="1">
    <location>
        <begin position="112"/>
        <end position="135"/>
    </location>
</feature>
<keyword evidence="3" id="KW-1185">Reference proteome</keyword>